<proteinExistence type="predicted"/>
<name>A0A656AQL8_VIBCL</name>
<reference evidence="2 3" key="1">
    <citation type="submission" date="2015-07" db="EMBL/GenBank/DDBJ databases">
        <authorList>
            <consortium name="Pathogen Informatics"/>
        </authorList>
    </citation>
    <scope>NUCLEOTIDE SEQUENCE [LARGE SCALE GENOMIC DNA]</scope>
    <source>
        <strain evidence="2 3">A316</strain>
    </source>
</reference>
<feature type="region of interest" description="Disordered" evidence="1">
    <location>
        <begin position="1"/>
        <end position="37"/>
    </location>
</feature>
<gene>
    <name evidence="2" type="ORF">ERS013200_03739</name>
</gene>
<accession>A0A656AQL8</accession>
<protein>
    <submittedName>
        <fullName evidence="2">Uncharacterized protein</fullName>
    </submittedName>
</protein>
<dbReference type="AlphaFoldDB" id="A0A656AQL8"/>
<evidence type="ECO:0000256" key="1">
    <source>
        <dbReference type="SAM" id="MobiDB-lite"/>
    </source>
</evidence>
<evidence type="ECO:0000313" key="3">
    <source>
        <dbReference type="Proteomes" id="UP000041770"/>
    </source>
</evidence>
<dbReference type="Proteomes" id="UP000041770">
    <property type="component" value="Unassembled WGS sequence"/>
</dbReference>
<sequence length="92" mass="10541">MLRRSFHKSAVRHTSRLDGLQLKLHAHEPRPASNSWSHLYKAHTPSMLAQRHEKVAGNRVRHPLESDSGADRVPLAEHRYYDNPASPLSAFR</sequence>
<evidence type="ECO:0000313" key="2">
    <source>
        <dbReference type="EMBL" id="CSD27132.1"/>
    </source>
</evidence>
<feature type="compositionally biased region" description="Basic residues" evidence="1">
    <location>
        <begin position="1"/>
        <end position="14"/>
    </location>
</feature>
<feature type="region of interest" description="Disordered" evidence="1">
    <location>
        <begin position="52"/>
        <end position="92"/>
    </location>
</feature>
<dbReference type="EMBL" id="CWQY01000043">
    <property type="protein sequence ID" value="CSD27132.1"/>
    <property type="molecule type" value="Genomic_DNA"/>
</dbReference>
<organism evidence="2 3">
    <name type="scientific">Vibrio cholerae</name>
    <dbReference type="NCBI Taxonomy" id="666"/>
    <lineage>
        <taxon>Bacteria</taxon>
        <taxon>Pseudomonadati</taxon>
        <taxon>Pseudomonadota</taxon>
        <taxon>Gammaproteobacteria</taxon>
        <taxon>Vibrionales</taxon>
        <taxon>Vibrionaceae</taxon>
        <taxon>Vibrio</taxon>
    </lineage>
</organism>